<dbReference type="AlphaFoldDB" id="A0AAN8L783"/>
<reference evidence="7 8" key="1">
    <citation type="submission" date="2021-04" db="EMBL/GenBank/DDBJ databases">
        <authorList>
            <person name="De Guttry C."/>
            <person name="Zahm M."/>
            <person name="Klopp C."/>
            <person name="Cabau C."/>
            <person name="Louis A."/>
            <person name="Berthelot C."/>
            <person name="Parey E."/>
            <person name="Roest Crollius H."/>
            <person name="Montfort J."/>
            <person name="Robinson-Rechavi M."/>
            <person name="Bucao C."/>
            <person name="Bouchez O."/>
            <person name="Gislard M."/>
            <person name="Lluch J."/>
            <person name="Milhes M."/>
            <person name="Lampietro C."/>
            <person name="Lopez Roques C."/>
            <person name="Donnadieu C."/>
            <person name="Braasch I."/>
            <person name="Desvignes T."/>
            <person name="Postlethwait J."/>
            <person name="Bobe J."/>
            <person name="Wedekind C."/>
            <person name="Guiguen Y."/>
        </authorList>
    </citation>
    <scope>NUCLEOTIDE SEQUENCE [LARGE SCALE GENOMIC DNA]</scope>
    <source>
        <strain evidence="7">Cs_M1</strain>
        <tissue evidence="7">Blood</tissue>
    </source>
</reference>
<dbReference type="EMBL" id="JAGTTL010000024">
    <property type="protein sequence ID" value="KAK6303330.1"/>
    <property type="molecule type" value="Genomic_DNA"/>
</dbReference>
<feature type="region of interest" description="Disordered" evidence="5">
    <location>
        <begin position="73"/>
        <end position="210"/>
    </location>
</feature>
<sequence length="512" mass="56300">MCDVSEESLLDYFYSAGGKVKNADLMKTYKPFIGHNDMQLRAKYREEFKQIIDRIAVVKSENGEKYLVLKKRYRQQKQDSETEPGTDRQASPAASPARPSASAQWDVSGVSSRHTQGEPDPQSDPAKRAEARKPSQVTWCGRGPSITIKEAPKQEHMQEDQHTERTPSPSVSEKPLAHSNGEDEPDRDSGSKSESEEQEEKCTGSMRSTPVALDPVEKEWIYSATCGRLSDLSQLLKQEPSLANKKDFVSTALHWAAKHGKEDMATMVANAGADVNTKSHVSTSSFSTVYHTQEGYTPLHIAALHGHRHILELLIGKYGAKKNLRDYSGHLACQYLNIREPTEEDRTAPEEIQFPEFHVTQARDCSRNRKLVSLFQSKKKWGSAEELAPVEESVALARHQLMQACRGTTLAGQAGGPRGPVRPHRGGGGGAGQRPPTSNAAEGPTSTTSSHSVPQLSACPSQPNERGLSLTQQRAVNQSTPRREQRGGTPAHRRDTNKDILTFASGFSATSL</sequence>
<comment type="caution">
    <text evidence="7">The sequence shown here is derived from an EMBL/GenBank/DDBJ whole genome shotgun (WGS) entry which is preliminary data.</text>
</comment>
<keyword evidence="8" id="KW-1185">Reference proteome</keyword>
<evidence type="ECO:0000256" key="5">
    <source>
        <dbReference type="SAM" id="MobiDB-lite"/>
    </source>
</evidence>
<feature type="compositionally biased region" description="Basic and acidic residues" evidence="5">
    <location>
        <begin position="481"/>
        <end position="498"/>
    </location>
</feature>
<evidence type="ECO:0000313" key="8">
    <source>
        <dbReference type="Proteomes" id="UP001356427"/>
    </source>
</evidence>
<feature type="domain" description="SOWAHA-C winged helix-turn-helix" evidence="6">
    <location>
        <begin position="3"/>
        <end position="86"/>
    </location>
</feature>
<keyword evidence="1" id="KW-0677">Repeat</keyword>
<evidence type="ECO:0000256" key="3">
    <source>
        <dbReference type="ARBA" id="ARBA00038122"/>
    </source>
</evidence>
<feature type="compositionally biased region" description="Basic and acidic residues" evidence="5">
    <location>
        <begin position="150"/>
        <end position="165"/>
    </location>
</feature>
<name>A0AAN8L783_9TELE</name>
<dbReference type="PANTHER" id="PTHR14491">
    <property type="entry name" value="SOSONDOWAH, ISOFORM G"/>
    <property type="match status" value="1"/>
</dbReference>
<gene>
    <name evidence="7" type="ORF">J4Q44_G00257840</name>
</gene>
<feature type="compositionally biased region" description="Polar residues" evidence="5">
    <location>
        <begin position="437"/>
        <end position="480"/>
    </location>
</feature>
<protein>
    <recommendedName>
        <fullName evidence="6">SOWAHA-C winged helix-turn-helix domain-containing protein</fullName>
    </recommendedName>
</protein>
<evidence type="ECO:0000313" key="7">
    <source>
        <dbReference type="EMBL" id="KAK6303330.1"/>
    </source>
</evidence>
<dbReference type="Proteomes" id="UP001356427">
    <property type="component" value="Unassembled WGS sequence"/>
</dbReference>
<keyword evidence="2 4" id="KW-0040">ANK repeat</keyword>
<evidence type="ECO:0000256" key="1">
    <source>
        <dbReference type="ARBA" id="ARBA00022737"/>
    </source>
</evidence>
<dbReference type="InterPro" id="IPR058889">
    <property type="entry name" value="WHD_SOWAHA-C"/>
</dbReference>
<evidence type="ECO:0000259" key="6">
    <source>
        <dbReference type="Pfam" id="PF25877"/>
    </source>
</evidence>
<dbReference type="Pfam" id="PF12796">
    <property type="entry name" value="Ank_2"/>
    <property type="match status" value="1"/>
</dbReference>
<feature type="repeat" description="ANK" evidence="4">
    <location>
        <begin position="294"/>
        <end position="327"/>
    </location>
</feature>
<dbReference type="SMART" id="SM00248">
    <property type="entry name" value="ANK"/>
    <property type="match status" value="2"/>
</dbReference>
<evidence type="ECO:0000256" key="4">
    <source>
        <dbReference type="PROSITE-ProRule" id="PRU00023"/>
    </source>
</evidence>
<dbReference type="InterPro" id="IPR002110">
    <property type="entry name" value="Ankyrin_rpt"/>
</dbReference>
<accession>A0AAN8L783</accession>
<proteinExistence type="inferred from homology"/>
<dbReference type="Gene3D" id="1.25.40.20">
    <property type="entry name" value="Ankyrin repeat-containing domain"/>
    <property type="match status" value="1"/>
</dbReference>
<feature type="region of interest" description="Disordered" evidence="5">
    <location>
        <begin position="409"/>
        <end position="512"/>
    </location>
</feature>
<dbReference type="Pfam" id="PF25877">
    <property type="entry name" value="WHD_SOWAH"/>
    <property type="match status" value="1"/>
</dbReference>
<feature type="compositionally biased region" description="Low complexity" evidence="5">
    <location>
        <begin position="90"/>
        <end position="103"/>
    </location>
</feature>
<dbReference type="PROSITE" id="PS50297">
    <property type="entry name" value="ANK_REP_REGION"/>
    <property type="match status" value="2"/>
</dbReference>
<dbReference type="InterPro" id="IPR036770">
    <property type="entry name" value="Ankyrin_rpt-contain_sf"/>
</dbReference>
<dbReference type="SUPFAM" id="SSF48403">
    <property type="entry name" value="Ankyrin repeat"/>
    <property type="match status" value="1"/>
</dbReference>
<organism evidence="7 8">
    <name type="scientific">Coregonus suidteri</name>
    <dbReference type="NCBI Taxonomy" id="861788"/>
    <lineage>
        <taxon>Eukaryota</taxon>
        <taxon>Metazoa</taxon>
        <taxon>Chordata</taxon>
        <taxon>Craniata</taxon>
        <taxon>Vertebrata</taxon>
        <taxon>Euteleostomi</taxon>
        <taxon>Actinopterygii</taxon>
        <taxon>Neopterygii</taxon>
        <taxon>Teleostei</taxon>
        <taxon>Protacanthopterygii</taxon>
        <taxon>Salmoniformes</taxon>
        <taxon>Salmonidae</taxon>
        <taxon>Coregoninae</taxon>
        <taxon>Coregonus</taxon>
    </lineage>
</organism>
<feature type="repeat" description="ANK" evidence="4">
    <location>
        <begin position="251"/>
        <end position="280"/>
    </location>
</feature>
<comment type="similarity">
    <text evidence="3">Belongs to the SOWAH family.</text>
</comment>
<evidence type="ECO:0000256" key="2">
    <source>
        <dbReference type="ARBA" id="ARBA00023043"/>
    </source>
</evidence>
<dbReference type="PROSITE" id="PS50088">
    <property type="entry name" value="ANK_REPEAT"/>
    <property type="match status" value="2"/>
</dbReference>
<dbReference type="PANTHER" id="PTHR14491:SF9">
    <property type="entry name" value="ANKYRIN REPEAT DOMAIN-CONTAINING PROTEIN SOWAHB-LIKE"/>
    <property type="match status" value="1"/>
</dbReference>